<keyword evidence="2" id="KW-0472">Membrane</keyword>
<keyword evidence="2" id="KW-1133">Transmembrane helix</keyword>
<accession>A0AAV4H6R7</accession>
<evidence type="ECO:0000313" key="3">
    <source>
        <dbReference type="EMBL" id="GFR93613.1"/>
    </source>
</evidence>
<feature type="region of interest" description="Disordered" evidence="1">
    <location>
        <begin position="38"/>
        <end position="78"/>
    </location>
</feature>
<proteinExistence type="predicted"/>
<dbReference type="EMBL" id="BMAT01005459">
    <property type="protein sequence ID" value="GFR93613.1"/>
    <property type="molecule type" value="Genomic_DNA"/>
</dbReference>
<dbReference type="AlphaFoldDB" id="A0AAV4H6R7"/>
<comment type="caution">
    <text evidence="3">The sequence shown here is derived from an EMBL/GenBank/DDBJ whole genome shotgun (WGS) entry which is preliminary data.</text>
</comment>
<keyword evidence="2" id="KW-0812">Transmembrane</keyword>
<evidence type="ECO:0000256" key="1">
    <source>
        <dbReference type="SAM" id="MobiDB-lite"/>
    </source>
</evidence>
<feature type="transmembrane region" description="Helical" evidence="2">
    <location>
        <begin position="15"/>
        <end position="31"/>
    </location>
</feature>
<reference evidence="3 4" key="1">
    <citation type="journal article" date="2021" name="Elife">
        <title>Chloroplast acquisition without the gene transfer in kleptoplastic sea slugs, Plakobranchus ocellatus.</title>
        <authorList>
            <person name="Maeda T."/>
            <person name="Takahashi S."/>
            <person name="Yoshida T."/>
            <person name="Shimamura S."/>
            <person name="Takaki Y."/>
            <person name="Nagai Y."/>
            <person name="Toyoda A."/>
            <person name="Suzuki Y."/>
            <person name="Arimoto A."/>
            <person name="Ishii H."/>
            <person name="Satoh N."/>
            <person name="Nishiyama T."/>
            <person name="Hasebe M."/>
            <person name="Maruyama T."/>
            <person name="Minagawa J."/>
            <person name="Obokata J."/>
            <person name="Shigenobu S."/>
        </authorList>
    </citation>
    <scope>NUCLEOTIDE SEQUENCE [LARGE SCALE GENOMIC DNA]</scope>
</reference>
<organism evidence="3 4">
    <name type="scientific">Elysia marginata</name>
    <dbReference type="NCBI Taxonomy" id="1093978"/>
    <lineage>
        <taxon>Eukaryota</taxon>
        <taxon>Metazoa</taxon>
        <taxon>Spiralia</taxon>
        <taxon>Lophotrochozoa</taxon>
        <taxon>Mollusca</taxon>
        <taxon>Gastropoda</taxon>
        <taxon>Heterobranchia</taxon>
        <taxon>Euthyneura</taxon>
        <taxon>Panpulmonata</taxon>
        <taxon>Sacoglossa</taxon>
        <taxon>Placobranchoidea</taxon>
        <taxon>Plakobranchidae</taxon>
        <taxon>Elysia</taxon>
    </lineage>
</organism>
<sequence>MDVADQCAHAFRGNFYLGAIMFLGIAVSNYLRQGDNVEQEAVDDQRAGEEQEDSNQRAGGEQEVSYPSSPENKMEEISKVEKHTVLFLPR</sequence>
<evidence type="ECO:0000256" key="2">
    <source>
        <dbReference type="SAM" id="Phobius"/>
    </source>
</evidence>
<name>A0AAV4H6R7_9GAST</name>
<evidence type="ECO:0000313" key="4">
    <source>
        <dbReference type="Proteomes" id="UP000762676"/>
    </source>
</evidence>
<gene>
    <name evidence="3" type="ORF">ElyMa_002647700</name>
</gene>
<protein>
    <submittedName>
        <fullName evidence="3">Uncharacterized protein</fullName>
    </submittedName>
</protein>
<dbReference type="Proteomes" id="UP000762676">
    <property type="component" value="Unassembled WGS sequence"/>
</dbReference>
<keyword evidence="4" id="KW-1185">Reference proteome</keyword>